<dbReference type="InterPro" id="IPR001806">
    <property type="entry name" value="Small_GTPase"/>
</dbReference>
<dbReference type="GO" id="GO:0003924">
    <property type="term" value="F:GTPase activity"/>
    <property type="evidence" value="ECO:0007669"/>
    <property type="project" value="InterPro"/>
</dbReference>
<dbReference type="Pfam" id="PF00071">
    <property type="entry name" value="Ras"/>
    <property type="match status" value="1"/>
</dbReference>
<dbReference type="InterPro" id="IPR050209">
    <property type="entry name" value="Rab_GTPases_membrane_traffic"/>
</dbReference>
<dbReference type="SMART" id="SM00174">
    <property type="entry name" value="RHO"/>
    <property type="match status" value="1"/>
</dbReference>
<evidence type="ECO:0000256" key="1">
    <source>
        <dbReference type="ARBA" id="ARBA00006270"/>
    </source>
</evidence>
<dbReference type="InterPro" id="IPR005225">
    <property type="entry name" value="Small_GTP-bd"/>
</dbReference>
<evidence type="ECO:0000313" key="4">
    <source>
        <dbReference type="Proteomes" id="UP000626109"/>
    </source>
</evidence>
<dbReference type="SMART" id="SM00175">
    <property type="entry name" value="RAB"/>
    <property type="match status" value="1"/>
</dbReference>
<dbReference type="SUPFAM" id="SSF52540">
    <property type="entry name" value="P-loop containing nucleoside triphosphate hydrolases"/>
    <property type="match status" value="1"/>
</dbReference>
<protein>
    <submittedName>
        <fullName evidence="3">Uncharacterized protein</fullName>
    </submittedName>
</protein>
<dbReference type="SMART" id="SM00177">
    <property type="entry name" value="ARF"/>
    <property type="match status" value="1"/>
</dbReference>
<feature type="region of interest" description="Disordered" evidence="2">
    <location>
        <begin position="373"/>
        <end position="402"/>
    </location>
</feature>
<sequence>RSEAKRLVMAELPPPPVGRQLNAPVSSSRPVLLNERLKVRSYDGGSQRGRAQYDVRHVLTPLVDPNHSSACGAKFNLVLESSEDFTLTHVFVSGPGARCLEPVRSGIIWVSDTVPSVEESKRYDCMTEEELQEAVKAAAYGVGSDPNLPGPCVYFTTDATTREVEIELPKWVEGDCLSAFEAIRDVGQALKQALRRNFVSPEKVVLVGDATVGKTHLLARYVKGSLPKAPTATIGVEFATRVVKLPVGGTVKAQIWDTAGQERYRAITSTHYRRAVGALLCYDVTKQASFQNCIKWMEELRQSAEPDIVIMLCGNKVDLADNDPSSRQVYYDAAAEFARQHGLFFCETSAVTNHNVIHAFEYLLQEIFNQSSKSKGRDNADITDGIRIGEPQDSSAGGGCEC</sequence>
<name>A0A813L4G7_POLGL</name>
<dbReference type="SMART" id="SM00176">
    <property type="entry name" value="RAN"/>
    <property type="match status" value="1"/>
</dbReference>
<reference evidence="3" key="1">
    <citation type="submission" date="2021-02" db="EMBL/GenBank/DDBJ databases">
        <authorList>
            <person name="Dougan E. K."/>
            <person name="Rhodes N."/>
            <person name="Thang M."/>
            <person name="Chan C."/>
        </authorList>
    </citation>
    <scope>NUCLEOTIDE SEQUENCE</scope>
</reference>
<dbReference type="PANTHER" id="PTHR47979">
    <property type="entry name" value="DRAB11-RELATED"/>
    <property type="match status" value="1"/>
</dbReference>
<organism evidence="3 4">
    <name type="scientific">Polarella glacialis</name>
    <name type="common">Dinoflagellate</name>
    <dbReference type="NCBI Taxonomy" id="89957"/>
    <lineage>
        <taxon>Eukaryota</taxon>
        <taxon>Sar</taxon>
        <taxon>Alveolata</taxon>
        <taxon>Dinophyceae</taxon>
        <taxon>Suessiales</taxon>
        <taxon>Suessiaceae</taxon>
        <taxon>Polarella</taxon>
    </lineage>
</organism>
<comment type="similarity">
    <text evidence="1">Belongs to the small GTPase superfamily. Rab family.</text>
</comment>
<dbReference type="EMBL" id="CAJNNW010032729">
    <property type="protein sequence ID" value="CAE8715145.1"/>
    <property type="molecule type" value="Genomic_DNA"/>
</dbReference>
<dbReference type="NCBIfam" id="TIGR00231">
    <property type="entry name" value="small_GTP"/>
    <property type="match status" value="1"/>
</dbReference>
<dbReference type="PROSITE" id="PS51420">
    <property type="entry name" value="RHO"/>
    <property type="match status" value="1"/>
</dbReference>
<dbReference type="FunFam" id="3.40.50.300:FF:000808">
    <property type="entry name" value="Small GTP-binding protein, putative"/>
    <property type="match status" value="1"/>
</dbReference>
<evidence type="ECO:0000256" key="2">
    <source>
        <dbReference type="SAM" id="MobiDB-lite"/>
    </source>
</evidence>
<dbReference type="PRINTS" id="PR00449">
    <property type="entry name" value="RASTRNSFRMNG"/>
</dbReference>
<dbReference type="GO" id="GO:0005525">
    <property type="term" value="F:GTP binding"/>
    <property type="evidence" value="ECO:0007669"/>
    <property type="project" value="InterPro"/>
</dbReference>
<dbReference type="Proteomes" id="UP000626109">
    <property type="component" value="Unassembled WGS sequence"/>
</dbReference>
<comment type="caution">
    <text evidence="3">The sequence shown here is derived from an EMBL/GenBank/DDBJ whole genome shotgun (WGS) entry which is preliminary data.</text>
</comment>
<dbReference type="InterPro" id="IPR027417">
    <property type="entry name" value="P-loop_NTPase"/>
</dbReference>
<proteinExistence type="inferred from homology"/>
<evidence type="ECO:0000313" key="3">
    <source>
        <dbReference type="EMBL" id="CAE8715145.1"/>
    </source>
</evidence>
<dbReference type="Gene3D" id="3.40.50.300">
    <property type="entry name" value="P-loop containing nucleotide triphosphate hydrolases"/>
    <property type="match status" value="1"/>
</dbReference>
<gene>
    <name evidence="3" type="ORF">PGLA2088_LOCUS38370</name>
</gene>
<feature type="non-terminal residue" evidence="3">
    <location>
        <position position="402"/>
    </location>
</feature>
<dbReference type="PROSITE" id="PS51421">
    <property type="entry name" value="RAS"/>
    <property type="match status" value="1"/>
</dbReference>
<dbReference type="PROSITE" id="PS51419">
    <property type="entry name" value="RAB"/>
    <property type="match status" value="1"/>
</dbReference>
<dbReference type="AlphaFoldDB" id="A0A813L4G7"/>
<accession>A0A813L4G7</accession>
<dbReference type="SMART" id="SM00173">
    <property type="entry name" value="RAS"/>
    <property type="match status" value="1"/>
</dbReference>